<dbReference type="AlphaFoldDB" id="A0A654EU93"/>
<dbReference type="KEGG" id="ath:AT2G19420"/>
<protein>
    <submittedName>
        <fullName evidence="2">Uncharacterized protein</fullName>
    </submittedName>
</protein>
<dbReference type="EMBL" id="CACRSJ010000105">
    <property type="protein sequence ID" value="VYS52839.1"/>
    <property type="molecule type" value="Genomic_DNA"/>
</dbReference>
<dbReference type="ExpressionAtlas" id="A0A654EU93">
    <property type="expression patterns" value="differential"/>
</dbReference>
<sequence length="144" mass="16689">MHEKVPKKTYDSELYNGYLAIYNGYGDLRYFTVKIENDICVSLVWNTGMTKKSRGKKRIRINVYRPKIAPAKNKKPKPTKEQLMDPEFSDEDVLTSLGFDDGGYIIPLPKKSLMLINLPDSFRDELQTMHVSFYLREVGKLMFG</sequence>
<dbReference type="Araport" id="AT2G19420"/>
<evidence type="ECO:0000313" key="1">
    <source>
        <dbReference type="Araport" id="AT2G19420"/>
    </source>
</evidence>
<reference evidence="2 3" key="1">
    <citation type="submission" date="2019-11" db="EMBL/GenBank/DDBJ databases">
        <authorList>
            <person name="Jiao W.-B."/>
            <person name="Schneeberger K."/>
        </authorList>
    </citation>
    <scope>NUCLEOTIDE SEQUENCE [LARGE SCALE GENOMIC DNA]</scope>
    <source>
        <strain evidence="3">cv. An-1</strain>
    </source>
</reference>
<dbReference type="GeneID" id="816461"/>
<gene>
    <name evidence="1" type="ordered locus">At2g19420</name>
    <name evidence="2" type="ORF">AN1_LOCUS8300</name>
</gene>
<evidence type="ECO:0000313" key="3">
    <source>
        <dbReference type="Proteomes" id="UP000426265"/>
    </source>
</evidence>
<name>A0A654EU93_ARATH</name>
<proteinExistence type="predicted"/>
<organism evidence="2 3">
    <name type="scientific">Arabidopsis thaliana</name>
    <name type="common">Mouse-ear cress</name>
    <dbReference type="NCBI Taxonomy" id="3702"/>
    <lineage>
        <taxon>Eukaryota</taxon>
        <taxon>Viridiplantae</taxon>
        <taxon>Streptophyta</taxon>
        <taxon>Embryophyta</taxon>
        <taxon>Tracheophyta</taxon>
        <taxon>Spermatophyta</taxon>
        <taxon>Magnoliopsida</taxon>
        <taxon>eudicotyledons</taxon>
        <taxon>Gunneridae</taxon>
        <taxon>Pentapetalae</taxon>
        <taxon>rosids</taxon>
        <taxon>malvids</taxon>
        <taxon>Brassicales</taxon>
        <taxon>Brassicaceae</taxon>
        <taxon>Camelineae</taxon>
        <taxon>Arabidopsis</taxon>
    </lineage>
</organism>
<evidence type="ECO:0000313" key="2">
    <source>
        <dbReference type="EMBL" id="VYS52839.1"/>
    </source>
</evidence>
<dbReference type="Proteomes" id="UP000426265">
    <property type="component" value="Unassembled WGS sequence"/>
</dbReference>
<accession>A0A654EU93</accession>